<feature type="transmembrane region" description="Helical" evidence="4">
    <location>
        <begin position="389"/>
        <end position="411"/>
    </location>
</feature>
<dbReference type="EMBL" id="LVYV01000015">
    <property type="protein sequence ID" value="KZD22748.1"/>
    <property type="molecule type" value="Genomic_DNA"/>
</dbReference>
<evidence type="ECO:0000256" key="2">
    <source>
        <dbReference type="ARBA" id="ARBA00022989"/>
    </source>
</evidence>
<feature type="transmembrane region" description="Helical" evidence="4">
    <location>
        <begin position="360"/>
        <end position="383"/>
    </location>
</feature>
<dbReference type="Proteomes" id="UP000076574">
    <property type="component" value="Unassembled WGS sequence"/>
</dbReference>
<feature type="transmembrane region" description="Helical" evidence="4">
    <location>
        <begin position="234"/>
        <end position="251"/>
    </location>
</feature>
<proteinExistence type="predicted"/>
<feature type="transmembrane region" description="Helical" evidence="4">
    <location>
        <begin position="7"/>
        <end position="25"/>
    </location>
</feature>
<dbReference type="PANTHER" id="PTHR11360:SF284">
    <property type="entry name" value="EG:103B4.3 PROTEIN-RELATED"/>
    <property type="match status" value="1"/>
</dbReference>
<dbReference type="InterPro" id="IPR020846">
    <property type="entry name" value="MFS_dom"/>
</dbReference>
<feature type="transmembrane region" description="Helical" evidence="4">
    <location>
        <begin position="263"/>
        <end position="286"/>
    </location>
</feature>
<keyword evidence="3 4" id="KW-0472">Membrane</keyword>
<reference evidence="6 7" key="1">
    <citation type="submission" date="2016-03" db="EMBL/GenBank/DDBJ databases">
        <title>Microsymbionts genomes from the relict species Vavilovia formosa (Stev.) Fed.</title>
        <authorList>
            <person name="Kopat V."/>
            <person name="Chirak E."/>
            <person name="Kimeklis A."/>
            <person name="Andronov E."/>
        </authorList>
    </citation>
    <scope>NUCLEOTIDE SEQUENCE [LARGE SCALE GENOMIC DNA]</scope>
    <source>
        <strain evidence="6 7">Vaf07</strain>
    </source>
</reference>
<sequence length="438" mass="46634">MRLPFFYGWVIVAVTFVSMAIGVNARTSFSLFFPPILQEFGWDRGVTAGAFSFGFLISAIMSPLMGRLMDRGGPRVVMELGTVLMAAGLLLAPLTTQPWHLYMTIGVLVGAGSVCLGYSGQSLFLPNWFSRKRGLAVGLAFAGVGIGSVTVLPWVQVMIEQTGWRTACTAVGLVVLVVLVPINLLLRKRPQDMGLLPDGDQAPTSSAKHVSNVVDPVWASIDWTLARAIRTARFWWLALGLFGGLYAWYAVQVHQTKYLLDIGFTPGVAAWALGMVSLFGVPGQIFLGHLSDRIGREWIWTVSGVGFAICFASLIALESVPSLALVYVMVISQGLLGYGVTSIMGAVVSEIFQGEHFGSIFGTLMLAALAGGAAGPLVTGVLHDHFGTYTPAFALGIAVSFLATFAVWMASPGKVRAVAGRLHRAHGAAKPLEQGAST</sequence>
<organism evidence="6 7">
    <name type="scientific">Tardiphaga robiniae</name>
    <dbReference type="NCBI Taxonomy" id="943830"/>
    <lineage>
        <taxon>Bacteria</taxon>
        <taxon>Pseudomonadati</taxon>
        <taxon>Pseudomonadota</taxon>
        <taxon>Alphaproteobacteria</taxon>
        <taxon>Hyphomicrobiales</taxon>
        <taxon>Nitrobacteraceae</taxon>
        <taxon>Tardiphaga</taxon>
    </lineage>
</organism>
<dbReference type="PROSITE" id="PS50850">
    <property type="entry name" value="MFS"/>
    <property type="match status" value="1"/>
</dbReference>
<evidence type="ECO:0000256" key="1">
    <source>
        <dbReference type="ARBA" id="ARBA00022692"/>
    </source>
</evidence>
<dbReference type="CDD" id="cd17355">
    <property type="entry name" value="MFS_YcxA_like"/>
    <property type="match status" value="1"/>
</dbReference>
<dbReference type="PANTHER" id="PTHR11360">
    <property type="entry name" value="MONOCARBOXYLATE TRANSPORTER"/>
    <property type="match status" value="1"/>
</dbReference>
<feature type="transmembrane region" description="Helical" evidence="4">
    <location>
        <begin position="45"/>
        <end position="64"/>
    </location>
</feature>
<protein>
    <submittedName>
        <fullName evidence="6">MFS transporter</fullName>
    </submittedName>
</protein>
<feature type="transmembrane region" description="Helical" evidence="4">
    <location>
        <begin position="298"/>
        <end position="317"/>
    </location>
</feature>
<dbReference type="Gene3D" id="1.20.1250.20">
    <property type="entry name" value="MFS general substrate transporter like domains"/>
    <property type="match status" value="2"/>
</dbReference>
<feature type="transmembrane region" description="Helical" evidence="4">
    <location>
        <begin position="323"/>
        <end position="348"/>
    </location>
</feature>
<dbReference type="STRING" id="943830.A4A58_28305"/>
<comment type="caution">
    <text evidence="6">The sequence shown here is derived from an EMBL/GenBank/DDBJ whole genome shotgun (WGS) entry which is preliminary data.</text>
</comment>
<evidence type="ECO:0000259" key="5">
    <source>
        <dbReference type="PROSITE" id="PS50850"/>
    </source>
</evidence>
<evidence type="ECO:0000256" key="4">
    <source>
        <dbReference type="SAM" id="Phobius"/>
    </source>
</evidence>
<feature type="transmembrane region" description="Helical" evidence="4">
    <location>
        <begin position="136"/>
        <end position="157"/>
    </location>
</feature>
<evidence type="ECO:0000256" key="3">
    <source>
        <dbReference type="ARBA" id="ARBA00023136"/>
    </source>
</evidence>
<dbReference type="InterPro" id="IPR011701">
    <property type="entry name" value="MFS"/>
</dbReference>
<dbReference type="InterPro" id="IPR050327">
    <property type="entry name" value="Proton-linked_MCT"/>
</dbReference>
<feature type="transmembrane region" description="Helical" evidence="4">
    <location>
        <begin position="163"/>
        <end position="186"/>
    </location>
</feature>
<dbReference type="InterPro" id="IPR036259">
    <property type="entry name" value="MFS_trans_sf"/>
</dbReference>
<dbReference type="SUPFAM" id="SSF103473">
    <property type="entry name" value="MFS general substrate transporter"/>
    <property type="match status" value="1"/>
</dbReference>
<name>A0A163YZA9_9BRAD</name>
<dbReference type="Pfam" id="PF07690">
    <property type="entry name" value="MFS_1"/>
    <property type="match status" value="1"/>
</dbReference>
<feature type="domain" description="Major facilitator superfamily (MFS) profile" evidence="5">
    <location>
        <begin position="10"/>
        <end position="415"/>
    </location>
</feature>
<dbReference type="RefSeq" id="WP_068734050.1">
    <property type="nucleotide sequence ID" value="NZ_LVYV01000015.1"/>
</dbReference>
<keyword evidence="7" id="KW-1185">Reference proteome</keyword>
<feature type="transmembrane region" description="Helical" evidence="4">
    <location>
        <begin position="76"/>
        <end position="95"/>
    </location>
</feature>
<dbReference type="OrthoDB" id="9796632at2"/>
<keyword evidence="2 4" id="KW-1133">Transmembrane helix</keyword>
<feature type="transmembrane region" description="Helical" evidence="4">
    <location>
        <begin position="101"/>
        <end position="124"/>
    </location>
</feature>
<evidence type="ECO:0000313" key="7">
    <source>
        <dbReference type="Proteomes" id="UP000076574"/>
    </source>
</evidence>
<accession>A0A163YZA9</accession>
<gene>
    <name evidence="6" type="ORF">A4A58_28305</name>
</gene>
<dbReference type="GO" id="GO:0022857">
    <property type="term" value="F:transmembrane transporter activity"/>
    <property type="evidence" value="ECO:0007669"/>
    <property type="project" value="InterPro"/>
</dbReference>
<keyword evidence="1 4" id="KW-0812">Transmembrane</keyword>
<dbReference type="AlphaFoldDB" id="A0A163YZA9"/>
<evidence type="ECO:0000313" key="6">
    <source>
        <dbReference type="EMBL" id="KZD22748.1"/>
    </source>
</evidence>